<dbReference type="PANTHER" id="PTHR14218">
    <property type="entry name" value="PROTEASE S8 TRIPEPTIDYL PEPTIDASE I CLN2"/>
    <property type="match status" value="1"/>
</dbReference>
<dbReference type="InterPro" id="IPR036852">
    <property type="entry name" value="Peptidase_S8/S53_dom_sf"/>
</dbReference>
<feature type="domain" description="Peptidase S53" evidence="9">
    <location>
        <begin position="221"/>
        <end position="454"/>
    </location>
</feature>
<dbReference type="GO" id="GO:0008240">
    <property type="term" value="F:tripeptidyl-peptidase activity"/>
    <property type="evidence" value="ECO:0007669"/>
    <property type="project" value="TreeGrafter"/>
</dbReference>
<comment type="caution">
    <text evidence="10">The sequence shown here is derived from an EMBL/GenBank/DDBJ whole genome shotgun (WGS) entry which is preliminary data.</text>
</comment>
<keyword evidence="11" id="KW-1185">Reference proteome</keyword>
<dbReference type="Gene3D" id="3.40.50.200">
    <property type="entry name" value="Peptidase S8/S53 domain"/>
    <property type="match status" value="1"/>
</dbReference>
<keyword evidence="8" id="KW-1133">Transmembrane helix</keyword>
<dbReference type="AlphaFoldDB" id="A0A5J4KWG5"/>
<dbReference type="InterPro" id="IPR030400">
    <property type="entry name" value="Sedolisin_dom"/>
</dbReference>
<organism evidence="10 11">
    <name type="scientific">Dictyobacter vulcani</name>
    <dbReference type="NCBI Taxonomy" id="2607529"/>
    <lineage>
        <taxon>Bacteria</taxon>
        <taxon>Bacillati</taxon>
        <taxon>Chloroflexota</taxon>
        <taxon>Ktedonobacteria</taxon>
        <taxon>Ktedonobacterales</taxon>
        <taxon>Dictyobacteraceae</taxon>
        <taxon>Dictyobacter</taxon>
    </lineage>
</organism>
<keyword evidence="4" id="KW-0378">Hydrolase</keyword>
<evidence type="ECO:0000256" key="2">
    <source>
        <dbReference type="ARBA" id="ARBA00022670"/>
    </source>
</evidence>
<dbReference type="GO" id="GO:0006508">
    <property type="term" value="P:proteolysis"/>
    <property type="evidence" value="ECO:0007669"/>
    <property type="project" value="UniProtKB-KW"/>
</dbReference>
<dbReference type="CDD" id="cd11377">
    <property type="entry name" value="Pro-peptidase_S53"/>
    <property type="match status" value="1"/>
</dbReference>
<evidence type="ECO:0000259" key="9">
    <source>
        <dbReference type="PROSITE" id="PS51695"/>
    </source>
</evidence>
<dbReference type="EMBL" id="BKZW01000004">
    <property type="protein sequence ID" value="GER91833.1"/>
    <property type="molecule type" value="Genomic_DNA"/>
</dbReference>
<dbReference type="SUPFAM" id="SSF54897">
    <property type="entry name" value="Protease propeptides/inhibitors"/>
    <property type="match status" value="1"/>
</dbReference>
<accession>A0A5J4KWG5</accession>
<feature type="transmembrane region" description="Helical" evidence="8">
    <location>
        <begin position="430"/>
        <end position="452"/>
    </location>
</feature>
<keyword evidence="7" id="KW-0865">Zymogen</keyword>
<keyword evidence="8" id="KW-0472">Membrane</keyword>
<sequence>MKKKTGQQKGYRPLAGKFLAILLVFSTSQIFFSVPPLFAAARTAGNQRHILPGHLIPLLQQYPSIGATPKETPLHLSIGLALRNQPALNRLLAAQANPASVLYRHYLTPQAFKAQFGPTQAAIDHIVAYLHQQGLHVESVASNNLFIYASGSAGLVEKAFSTKLNSYDLNGRLVYAPAVDPAVPDTIAPAIQTIAGLDNVAHYHPLVLKKKMFQHADSASGYTPSQLRSAYHVNPLLKEGADGTGQTVALFELDGYNPSDINTYRSTYNLGTVKAVPVLVNGATNTPGVNALEVALDMEIVSGFAPGATQKIYIGPNTTAGINATYNQIIADNAAPIVSTSWGECEKASGNAELLALRNIFTQGAVQGQSFFAASGDTGAYDCNDADLAVDSPADDPYVISVGGTHLNLKADNAYLSESAWSNPAYSPCILVALVVVVGSAPTSIALIINMVPM</sequence>
<dbReference type="RefSeq" id="WP_151759426.1">
    <property type="nucleotide sequence ID" value="NZ_BKZW01000004.1"/>
</dbReference>
<keyword evidence="2" id="KW-0645">Protease</keyword>
<evidence type="ECO:0000256" key="8">
    <source>
        <dbReference type="SAM" id="Phobius"/>
    </source>
</evidence>
<gene>
    <name evidence="10" type="ORF">KDW_59950</name>
</gene>
<dbReference type="InterPro" id="IPR050819">
    <property type="entry name" value="Tripeptidyl-peptidase_I"/>
</dbReference>
<evidence type="ECO:0000256" key="7">
    <source>
        <dbReference type="ARBA" id="ARBA00023145"/>
    </source>
</evidence>
<dbReference type="InterPro" id="IPR015366">
    <property type="entry name" value="S53_propep"/>
</dbReference>
<evidence type="ECO:0000256" key="3">
    <source>
        <dbReference type="ARBA" id="ARBA00022723"/>
    </source>
</evidence>
<dbReference type="GO" id="GO:0004252">
    <property type="term" value="F:serine-type endopeptidase activity"/>
    <property type="evidence" value="ECO:0007669"/>
    <property type="project" value="InterPro"/>
</dbReference>
<evidence type="ECO:0000256" key="1">
    <source>
        <dbReference type="ARBA" id="ARBA00001913"/>
    </source>
</evidence>
<keyword evidence="5" id="KW-0720">Serine protease</keyword>
<evidence type="ECO:0000256" key="5">
    <source>
        <dbReference type="ARBA" id="ARBA00022825"/>
    </source>
</evidence>
<dbReference type="Proteomes" id="UP000326912">
    <property type="component" value="Unassembled WGS sequence"/>
</dbReference>
<evidence type="ECO:0000256" key="4">
    <source>
        <dbReference type="ARBA" id="ARBA00022801"/>
    </source>
</evidence>
<reference evidence="10 11" key="1">
    <citation type="submission" date="2019-10" db="EMBL/GenBank/DDBJ databases">
        <title>Dictyobacter vulcani sp. nov., within the class Ktedonobacteria, isolated from soil of volcanic Mt. Zao.</title>
        <authorList>
            <person name="Zheng Y."/>
            <person name="Wang C.M."/>
            <person name="Sakai Y."/>
            <person name="Abe K."/>
            <person name="Yokota A."/>
            <person name="Yabe S."/>
        </authorList>
    </citation>
    <scope>NUCLEOTIDE SEQUENCE [LARGE SCALE GENOMIC DNA]</scope>
    <source>
        <strain evidence="10 11">W12</strain>
    </source>
</reference>
<evidence type="ECO:0000256" key="6">
    <source>
        <dbReference type="ARBA" id="ARBA00022837"/>
    </source>
</evidence>
<dbReference type="SUPFAM" id="SSF52743">
    <property type="entry name" value="Subtilisin-like"/>
    <property type="match status" value="1"/>
</dbReference>
<proteinExistence type="predicted"/>
<keyword evidence="3" id="KW-0479">Metal-binding</keyword>
<dbReference type="Pfam" id="PF09286">
    <property type="entry name" value="Pro-kuma_activ"/>
    <property type="match status" value="1"/>
</dbReference>
<dbReference type="SMART" id="SM00944">
    <property type="entry name" value="Pro-kuma_activ"/>
    <property type="match status" value="1"/>
</dbReference>
<dbReference type="InterPro" id="IPR000209">
    <property type="entry name" value="Peptidase_S8/S53_dom"/>
</dbReference>
<dbReference type="Pfam" id="PF00082">
    <property type="entry name" value="Peptidase_S8"/>
    <property type="match status" value="1"/>
</dbReference>
<protein>
    <recommendedName>
        <fullName evidence="9">Peptidase S53 domain-containing protein</fullName>
    </recommendedName>
</protein>
<evidence type="ECO:0000313" key="11">
    <source>
        <dbReference type="Proteomes" id="UP000326912"/>
    </source>
</evidence>
<dbReference type="PROSITE" id="PS51695">
    <property type="entry name" value="SEDOLISIN"/>
    <property type="match status" value="1"/>
</dbReference>
<keyword evidence="6" id="KW-0106">Calcium</keyword>
<dbReference type="GO" id="GO:0046872">
    <property type="term" value="F:metal ion binding"/>
    <property type="evidence" value="ECO:0007669"/>
    <property type="project" value="UniProtKB-KW"/>
</dbReference>
<comment type="cofactor">
    <cofactor evidence="1">
        <name>Ca(2+)</name>
        <dbReference type="ChEBI" id="CHEBI:29108"/>
    </cofactor>
</comment>
<keyword evidence="8" id="KW-0812">Transmembrane</keyword>
<name>A0A5J4KWG5_9CHLR</name>
<evidence type="ECO:0000313" key="10">
    <source>
        <dbReference type="EMBL" id="GER91833.1"/>
    </source>
</evidence>
<dbReference type="PANTHER" id="PTHR14218:SF15">
    <property type="entry name" value="TRIPEPTIDYL-PEPTIDASE 1"/>
    <property type="match status" value="1"/>
</dbReference>